<evidence type="ECO:0000259" key="2">
    <source>
        <dbReference type="Pfam" id="PF00582"/>
    </source>
</evidence>
<keyword evidence="4" id="KW-1185">Reference proteome</keyword>
<dbReference type="RefSeq" id="WP_262308410.1">
    <property type="nucleotide sequence ID" value="NZ_CP106679.1"/>
</dbReference>
<organism evidence="3 4">
    <name type="scientific">Reichenbachiella agarivorans</name>
    <dbReference type="NCBI Taxonomy" id="2979464"/>
    <lineage>
        <taxon>Bacteria</taxon>
        <taxon>Pseudomonadati</taxon>
        <taxon>Bacteroidota</taxon>
        <taxon>Cytophagia</taxon>
        <taxon>Cytophagales</taxon>
        <taxon>Reichenbachiellaceae</taxon>
        <taxon>Reichenbachiella</taxon>
    </lineage>
</organism>
<accession>A0ABY6CKN6</accession>
<dbReference type="Proteomes" id="UP001065174">
    <property type="component" value="Chromosome"/>
</dbReference>
<reference evidence="3" key="1">
    <citation type="submission" date="2022-09" db="EMBL/GenBank/DDBJ databases">
        <title>Comparative genomics and taxonomic characterization of three novel marine species of genus Reichenbachiella exhibiting antioxidant and polysaccharide degradation activities.</title>
        <authorList>
            <person name="Muhammad N."/>
            <person name="Lee Y.-J."/>
            <person name="Ko J."/>
            <person name="Kim S.-G."/>
        </authorList>
    </citation>
    <scope>NUCLEOTIDE SEQUENCE</scope>
    <source>
        <strain evidence="3">BKB1-1</strain>
    </source>
</reference>
<dbReference type="PANTHER" id="PTHR46268">
    <property type="entry name" value="STRESS RESPONSE PROTEIN NHAX"/>
    <property type="match status" value="1"/>
</dbReference>
<protein>
    <submittedName>
        <fullName evidence="3">Universal stress protein</fullName>
    </submittedName>
</protein>
<name>A0ABY6CKN6_9BACT</name>
<dbReference type="Pfam" id="PF00582">
    <property type="entry name" value="Usp"/>
    <property type="match status" value="1"/>
</dbReference>
<evidence type="ECO:0000313" key="3">
    <source>
        <dbReference type="EMBL" id="UXP30964.1"/>
    </source>
</evidence>
<gene>
    <name evidence="3" type="ORF">N6H18_11445</name>
</gene>
<proteinExistence type="inferred from homology"/>
<dbReference type="CDD" id="cd00293">
    <property type="entry name" value="USP-like"/>
    <property type="match status" value="1"/>
</dbReference>
<dbReference type="InterPro" id="IPR006016">
    <property type="entry name" value="UspA"/>
</dbReference>
<dbReference type="SUPFAM" id="SSF52402">
    <property type="entry name" value="Adenine nucleotide alpha hydrolases-like"/>
    <property type="match status" value="1"/>
</dbReference>
<sequence>MNIINHILIPIDFSNSAMSAIQYAIGMSKGDRKIKYTLLNVSSDKNQLTEVEYKLDQIASDLFEPFGIPCEVLVTTGLLADNIIQLKEKLKVDLIIMGTGGSENTNNKTHTVEILEKVNCPVWIIPENTHGFQLRNIAMALDENEWDSPAGLRFFHDIAKWYNAKVHLLKIDTENQIQGPASLKKESTMEYYLDNLDYHYSFPKNSDIEDGINTYVLAHQIDTLAIIPRIHAVHNPPSKGKLTKVLALHSKIPLLVID</sequence>
<feature type="domain" description="UspA" evidence="2">
    <location>
        <begin position="5"/>
        <end position="126"/>
    </location>
</feature>
<dbReference type="Gene3D" id="3.40.50.12370">
    <property type="match status" value="1"/>
</dbReference>
<comment type="similarity">
    <text evidence="1">Belongs to the universal stress protein A family.</text>
</comment>
<evidence type="ECO:0000256" key="1">
    <source>
        <dbReference type="ARBA" id="ARBA00008791"/>
    </source>
</evidence>
<dbReference type="EMBL" id="CP106679">
    <property type="protein sequence ID" value="UXP30964.1"/>
    <property type="molecule type" value="Genomic_DNA"/>
</dbReference>
<evidence type="ECO:0000313" key="4">
    <source>
        <dbReference type="Proteomes" id="UP001065174"/>
    </source>
</evidence>
<dbReference type="PANTHER" id="PTHR46268:SF6">
    <property type="entry name" value="UNIVERSAL STRESS PROTEIN UP12"/>
    <property type="match status" value="1"/>
</dbReference>